<organism evidence="1 2">
    <name type="scientific">Papilio machaon</name>
    <name type="common">Old World swallowtail butterfly</name>
    <dbReference type="NCBI Taxonomy" id="76193"/>
    <lineage>
        <taxon>Eukaryota</taxon>
        <taxon>Metazoa</taxon>
        <taxon>Ecdysozoa</taxon>
        <taxon>Arthropoda</taxon>
        <taxon>Hexapoda</taxon>
        <taxon>Insecta</taxon>
        <taxon>Pterygota</taxon>
        <taxon>Neoptera</taxon>
        <taxon>Endopterygota</taxon>
        <taxon>Lepidoptera</taxon>
        <taxon>Glossata</taxon>
        <taxon>Ditrysia</taxon>
        <taxon>Papilionoidea</taxon>
        <taxon>Papilionidae</taxon>
        <taxon>Papilioninae</taxon>
        <taxon>Papilio</taxon>
    </lineage>
</organism>
<proteinExistence type="predicted"/>
<dbReference type="InParanoid" id="A0A0N0PD60"/>
<protein>
    <submittedName>
        <fullName evidence="1">Uncharacterized protein</fullName>
    </submittedName>
</protein>
<evidence type="ECO:0000313" key="1">
    <source>
        <dbReference type="EMBL" id="KPJ15994.1"/>
    </source>
</evidence>
<gene>
    <name evidence="1" type="ORF">RR48_05339</name>
</gene>
<dbReference type="Proteomes" id="UP000053240">
    <property type="component" value="Unassembled WGS sequence"/>
</dbReference>
<accession>A0A0N0PD60</accession>
<dbReference type="AlphaFoldDB" id="A0A0N0PD60"/>
<sequence>MGERLIRAAAKAAPKYRLIAFVSWSEQHLAFCDTIMKSKTYYFENYMRATMAPGFFFPYSPINYCSLSMACVHDSRSVCATSPDGCSRRKFLDQCDMFEYNCDYNAHYEMVECEIPNNSENVELCTPEASKLHTTAMKDYFYSVYKVKDSFFDIVVEDLNVTSEAPSNVEILKEFTSVELQESTIQESTCKTNCKRPRSWATTVKGETRDFFRILQASEETNKHV</sequence>
<keyword evidence="2" id="KW-1185">Reference proteome</keyword>
<evidence type="ECO:0000313" key="2">
    <source>
        <dbReference type="Proteomes" id="UP000053240"/>
    </source>
</evidence>
<dbReference type="EMBL" id="KQ460317">
    <property type="protein sequence ID" value="KPJ15994.1"/>
    <property type="molecule type" value="Genomic_DNA"/>
</dbReference>
<reference evidence="1 2" key="1">
    <citation type="journal article" date="2015" name="Nat. Commun.">
        <title>Outbred genome sequencing and CRISPR/Cas9 gene editing in butterflies.</title>
        <authorList>
            <person name="Li X."/>
            <person name="Fan D."/>
            <person name="Zhang W."/>
            <person name="Liu G."/>
            <person name="Zhang L."/>
            <person name="Zhao L."/>
            <person name="Fang X."/>
            <person name="Chen L."/>
            <person name="Dong Y."/>
            <person name="Chen Y."/>
            <person name="Ding Y."/>
            <person name="Zhao R."/>
            <person name="Feng M."/>
            <person name="Zhu Y."/>
            <person name="Feng Y."/>
            <person name="Jiang X."/>
            <person name="Zhu D."/>
            <person name="Xiang H."/>
            <person name="Feng X."/>
            <person name="Li S."/>
            <person name="Wang J."/>
            <person name="Zhang G."/>
            <person name="Kronforst M.R."/>
            <person name="Wang W."/>
        </authorList>
    </citation>
    <scope>NUCLEOTIDE SEQUENCE [LARGE SCALE GENOMIC DNA]</scope>
    <source>
        <strain evidence="1">Ya'a_city_454_Pm</strain>
        <tissue evidence="1">Whole body</tissue>
    </source>
</reference>
<name>A0A0N0PD60_PAPMA</name>